<feature type="domain" description="U-box" evidence="3">
    <location>
        <begin position="176"/>
        <end position="382"/>
    </location>
</feature>
<dbReference type="GeneID" id="8856006"/>
<feature type="repeat" description="ARM" evidence="1">
    <location>
        <begin position="250"/>
        <end position="292"/>
    </location>
</feature>
<keyword evidence="5" id="KW-1185">Reference proteome</keyword>
<organism evidence="5">
    <name type="scientific">Naegleria gruberi</name>
    <name type="common">Amoeba</name>
    <dbReference type="NCBI Taxonomy" id="5762"/>
    <lineage>
        <taxon>Eukaryota</taxon>
        <taxon>Discoba</taxon>
        <taxon>Heterolobosea</taxon>
        <taxon>Tetramitia</taxon>
        <taxon>Eutetramitia</taxon>
        <taxon>Vahlkampfiidae</taxon>
        <taxon>Naegleria</taxon>
    </lineage>
</organism>
<dbReference type="AlphaFoldDB" id="D2VMV0"/>
<dbReference type="InterPro" id="IPR016024">
    <property type="entry name" value="ARM-type_fold"/>
</dbReference>
<dbReference type="Pfam" id="PF25598">
    <property type="entry name" value="ARM_PUB"/>
    <property type="match status" value="1"/>
</dbReference>
<dbReference type="InterPro" id="IPR011989">
    <property type="entry name" value="ARM-like"/>
</dbReference>
<feature type="repeat" description="ARM" evidence="1">
    <location>
        <begin position="373"/>
        <end position="415"/>
    </location>
</feature>
<dbReference type="OMA" id="WICSIDN"/>
<dbReference type="Pfam" id="PF00514">
    <property type="entry name" value="Arm"/>
    <property type="match status" value="1"/>
</dbReference>
<evidence type="ECO:0000313" key="5">
    <source>
        <dbReference type="Proteomes" id="UP000006671"/>
    </source>
</evidence>
<proteinExistence type="predicted"/>
<evidence type="ECO:0000256" key="2">
    <source>
        <dbReference type="SAM" id="Coils"/>
    </source>
</evidence>
<reference evidence="4 5" key="1">
    <citation type="journal article" date="2010" name="Cell">
        <title>The genome of Naegleria gruberi illuminates early eukaryotic versatility.</title>
        <authorList>
            <person name="Fritz-Laylin L.K."/>
            <person name="Prochnik S.E."/>
            <person name="Ginger M.L."/>
            <person name="Dacks J.B."/>
            <person name="Carpenter M.L."/>
            <person name="Field M.C."/>
            <person name="Kuo A."/>
            <person name="Paredez A."/>
            <person name="Chapman J."/>
            <person name="Pham J."/>
            <person name="Shu S."/>
            <person name="Neupane R."/>
            <person name="Cipriano M."/>
            <person name="Mancuso J."/>
            <person name="Tu H."/>
            <person name="Salamov A."/>
            <person name="Lindquist E."/>
            <person name="Shapiro H."/>
            <person name="Lucas S."/>
            <person name="Grigoriev I.V."/>
            <person name="Cande W.Z."/>
            <person name="Fulton C."/>
            <person name="Rokhsar D.S."/>
            <person name="Dawson S.C."/>
        </authorList>
    </citation>
    <scope>NUCLEOTIDE SEQUENCE [LARGE SCALE GENOMIC DNA]</scope>
    <source>
        <strain evidence="4 5">NEG-M</strain>
    </source>
</reference>
<evidence type="ECO:0000259" key="3">
    <source>
        <dbReference type="Pfam" id="PF25598"/>
    </source>
</evidence>
<dbReference type="PANTHER" id="PTHR46241:SF1">
    <property type="entry name" value="OUTER DYNEIN ARM-DOCKING COMPLEX SUBUNIT 2"/>
    <property type="match status" value="1"/>
</dbReference>
<dbReference type="SUPFAM" id="SSF48371">
    <property type="entry name" value="ARM repeat"/>
    <property type="match status" value="2"/>
</dbReference>
<dbReference type="RefSeq" id="XP_002674630.1">
    <property type="nucleotide sequence ID" value="XM_002674584.1"/>
</dbReference>
<feature type="repeat" description="ARM" evidence="1">
    <location>
        <begin position="414"/>
        <end position="456"/>
    </location>
</feature>
<feature type="repeat" description="ARM" evidence="1">
    <location>
        <begin position="208"/>
        <end position="251"/>
    </location>
</feature>
<dbReference type="SMART" id="SM00185">
    <property type="entry name" value="ARM"/>
    <property type="match status" value="9"/>
</dbReference>
<feature type="repeat" description="ARM" evidence="1">
    <location>
        <begin position="332"/>
        <end position="374"/>
    </location>
</feature>
<dbReference type="Proteomes" id="UP000006671">
    <property type="component" value="Unassembled WGS sequence"/>
</dbReference>
<dbReference type="InParanoid" id="D2VMV0"/>
<sequence>MEKLKQEEKQTMDLVEVKEHAKKMLKMELQKLEDSIEETRKKMKSISIASKCVKAAHSYLCENVSGQKLATLTVSPLEKRLETFVWFLQNNNAPSESVAKEALTEFYKLCSTLEEEFYHYEKYWITITELLLDSLKVSRPDIQFLQLGIISELCRKEEYCQIVKERNGFDQVARLLKSINENVNGEACSTITAFSVTAENRRHLGQIGVIQNLLELIWRTQNEEVMDKAITAIWHLSIDDENKVLIRNNQGIPTICSLLKTNNISVLENTTIALGYLTRDDDNKITVRESQGLSLLLDVLKFPNEGLQSKAAGALWNCASNTENKMTLRELGAISILLDLLASNNPGVLENVTGCLWNLAVDNDNKKEIYEKGGIPKLVQLLTYENEAVIENITGTLWNCASQAEVKVIIRKTNGLEPLLHCLQSDNENIRENAIGALRNCAINDQNKQTIGEIGGLELMLAILEKETKQSIIEKLASTMWICSIDNMNKKLIRECHGFPLLVGMLENSSLSVVEKILGILRNSSTVELYIRKNERESCIKRPEVHSNNP</sequence>
<dbReference type="InterPro" id="IPR000225">
    <property type="entry name" value="Armadillo"/>
</dbReference>
<evidence type="ECO:0000313" key="4">
    <source>
        <dbReference type="EMBL" id="EFC41886.1"/>
    </source>
</evidence>
<dbReference type="eggNOG" id="KOG0167">
    <property type="taxonomic scope" value="Eukaryota"/>
</dbReference>
<feature type="coiled-coil region" evidence="2">
    <location>
        <begin position="15"/>
        <end position="49"/>
    </location>
</feature>
<dbReference type="PANTHER" id="PTHR46241">
    <property type="entry name" value="ARMADILLO REPEAT-CONTAINING PROTEIN 4 ARMC4"/>
    <property type="match status" value="1"/>
</dbReference>
<dbReference type="PROSITE" id="PS50176">
    <property type="entry name" value="ARM_REPEAT"/>
    <property type="match status" value="5"/>
</dbReference>
<dbReference type="VEuPathDB" id="AmoebaDB:NAEGRDRAFT_70269"/>
<accession>D2VMV0</accession>
<dbReference type="Gene3D" id="1.25.10.10">
    <property type="entry name" value="Leucine-rich Repeat Variant"/>
    <property type="match status" value="1"/>
</dbReference>
<dbReference type="InterPro" id="IPR058678">
    <property type="entry name" value="ARM_PUB"/>
</dbReference>
<protein>
    <submittedName>
        <fullName evidence="4">Predicted protein</fullName>
    </submittedName>
</protein>
<dbReference type="KEGG" id="ngr:NAEGRDRAFT_70269"/>
<name>D2VMV0_NAEGR</name>
<gene>
    <name evidence="4" type="ORF">NAEGRDRAFT_70269</name>
</gene>
<dbReference type="EMBL" id="GG738883">
    <property type="protein sequence ID" value="EFC41886.1"/>
    <property type="molecule type" value="Genomic_DNA"/>
</dbReference>
<dbReference type="OrthoDB" id="7537227at2759"/>
<keyword evidence="2" id="KW-0175">Coiled coil</keyword>
<evidence type="ECO:0000256" key="1">
    <source>
        <dbReference type="PROSITE-ProRule" id="PRU00259"/>
    </source>
</evidence>